<dbReference type="EMBL" id="CAJNNV010002028">
    <property type="protein sequence ID" value="CAE8586369.1"/>
    <property type="molecule type" value="Genomic_DNA"/>
</dbReference>
<protein>
    <submittedName>
        <fullName evidence="2">Uncharacterized protein</fullName>
    </submittedName>
</protein>
<reference evidence="2" key="1">
    <citation type="submission" date="2021-02" db="EMBL/GenBank/DDBJ databases">
        <authorList>
            <person name="Dougan E. K."/>
            <person name="Rhodes N."/>
            <person name="Thang M."/>
            <person name="Chan C."/>
        </authorList>
    </citation>
    <scope>NUCLEOTIDE SEQUENCE</scope>
</reference>
<organism evidence="2 4">
    <name type="scientific">Polarella glacialis</name>
    <name type="common">Dinoflagellate</name>
    <dbReference type="NCBI Taxonomy" id="89957"/>
    <lineage>
        <taxon>Eukaryota</taxon>
        <taxon>Sar</taxon>
        <taxon>Alveolata</taxon>
        <taxon>Dinophyceae</taxon>
        <taxon>Suessiales</taxon>
        <taxon>Suessiaceae</taxon>
        <taxon>Polarella</taxon>
    </lineage>
</organism>
<evidence type="ECO:0000313" key="3">
    <source>
        <dbReference type="EMBL" id="CAE8723582.1"/>
    </source>
</evidence>
<gene>
    <name evidence="2" type="ORF">PGLA1383_LOCUS5246</name>
    <name evidence="3" type="ORF">PGLA2088_LOCUS43247</name>
</gene>
<sequence length="121" mass="13746">MTVIDTLHKMEFGGTTTDVCNTFQELYPALCNRSILVGAKTFTKWERDVHNTLNHHEGKLFYAERFRGRLKTWSLKSLVSEAIADGTLRRLLRRGSGGTSSQNKAPRKAVNRRLNKIRAPS</sequence>
<evidence type="ECO:0000256" key="1">
    <source>
        <dbReference type="SAM" id="MobiDB-lite"/>
    </source>
</evidence>
<keyword evidence="4" id="KW-1185">Reference proteome</keyword>
<evidence type="ECO:0000313" key="4">
    <source>
        <dbReference type="Proteomes" id="UP000654075"/>
    </source>
</evidence>
<name>A0A813DIP3_POLGL</name>
<feature type="compositionally biased region" description="Basic residues" evidence="1">
    <location>
        <begin position="105"/>
        <end position="121"/>
    </location>
</feature>
<accession>A0A813DIP3</accession>
<proteinExistence type="predicted"/>
<comment type="caution">
    <text evidence="2">The sequence shown here is derived from an EMBL/GenBank/DDBJ whole genome shotgun (WGS) entry which is preliminary data.</text>
</comment>
<dbReference type="EMBL" id="CAJNNW010034691">
    <property type="protein sequence ID" value="CAE8723582.1"/>
    <property type="molecule type" value="Genomic_DNA"/>
</dbReference>
<dbReference type="Proteomes" id="UP000626109">
    <property type="component" value="Unassembled WGS sequence"/>
</dbReference>
<dbReference type="AlphaFoldDB" id="A0A813DIP3"/>
<feature type="region of interest" description="Disordered" evidence="1">
    <location>
        <begin position="93"/>
        <end position="121"/>
    </location>
</feature>
<evidence type="ECO:0000313" key="2">
    <source>
        <dbReference type="EMBL" id="CAE8586369.1"/>
    </source>
</evidence>
<dbReference type="Proteomes" id="UP000654075">
    <property type="component" value="Unassembled WGS sequence"/>
</dbReference>